<dbReference type="GO" id="GO:0003677">
    <property type="term" value="F:DNA binding"/>
    <property type="evidence" value="ECO:0007669"/>
    <property type="project" value="TreeGrafter"/>
</dbReference>
<dbReference type="EMBL" id="VVIM01000001">
    <property type="protein sequence ID" value="KAB0805179.1"/>
    <property type="molecule type" value="Genomic_DNA"/>
</dbReference>
<keyword evidence="3" id="KW-1185">Reference proteome</keyword>
<evidence type="ECO:0000259" key="1">
    <source>
        <dbReference type="Pfam" id="PF03184"/>
    </source>
</evidence>
<dbReference type="SUPFAM" id="SSF57903">
    <property type="entry name" value="FYVE/PHD zinc finger"/>
    <property type="match status" value="1"/>
</dbReference>
<dbReference type="InterPro" id="IPR004875">
    <property type="entry name" value="DDE_SF_endonuclease_dom"/>
</dbReference>
<dbReference type="Proteomes" id="UP000327044">
    <property type="component" value="Unassembled WGS sequence"/>
</dbReference>
<evidence type="ECO:0000313" key="2">
    <source>
        <dbReference type="EMBL" id="KAB0805179.1"/>
    </source>
</evidence>
<proteinExistence type="predicted"/>
<protein>
    <recommendedName>
        <fullName evidence="1">DDE-1 domain-containing protein</fullName>
    </recommendedName>
</protein>
<comment type="caution">
    <text evidence="2">The sequence shown here is derived from an EMBL/GenBank/DDBJ whole genome shotgun (WGS) entry which is preliminary data.</text>
</comment>
<dbReference type="AlphaFoldDB" id="A0A5N4B6F7"/>
<dbReference type="InterPro" id="IPR050863">
    <property type="entry name" value="CenT-Element_Derived"/>
</dbReference>
<evidence type="ECO:0000313" key="3">
    <source>
        <dbReference type="Proteomes" id="UP000327044"/>
    </source>
</evidence>
<name>A0A5N4B6F7_PHOPY</name>
<dbReference type="Pfam" id="PF03184">
    <property type="entry name" value="DDE_1"/>
    <property type="match status" value="1"/>
</dbReference>
<dbReference type="InParanoid" id="A0A5N4B6F7"/>
<gene>
    <name evidence="2" type="ORF">PPYR_02149</name>
</gene>
<dbReference type="GO" id="GO:0005634">
    <property type="term" value="C:nucleus"/>
    <property type="evidence" value="ECO:0007669"/>
    <property type="project" value="TreeGrafter"/>
</dbReference>
<dbReference type="OrthoDB" id="8187571at2759"/>
<dbReference type="Gene3D" id="3.30.40.10">
    <property type="entry name" value="Zinc/RING finger domain, C3HC4 (zinc finger)"/>
    <property type="match status" value="1"/>
</dbReference>
<feature type="domain" description="DDE-1" evidence="1">
    <location>
        <begin position="17"/>
        <end position="116"/>
    </location>
</feature>
<dbReference type="PANTHER" id="PTHR19303:SF71">
    <property type="entry name" value="ZINC FINGER PHD-TYPE DOMAIN-CONTAINING PROTEIN"/>
    <property type="match status" value="1"/>
</dbReference>
<accession>A0A5N4B6F7</accession>
<dbReference type="PANTHER" id="PTHR19303">
    <property type="entry name" value="TRANSPOSON"/>
    <property type="match status" value="1"/>
</dbReference>
<dbReference type="InterPro" id="IPR011011">
    <property type="entry name" value="Znf_FYVE_PHD"/>
</dbReference>
<reference evidence="2 3" key="1">
    <citation type="journal article" date="2018" name="Elife">
        <title>Firefly genomes illuminate parallel origins of bioluminescence in beetles.</title>
        <authorList>
            <person name="Fallon T.R."/>
            <person name="Lower S.E."/>
            <person name="Chang C.H."/>
            <person name="Bessho-Uehara M."/>
            <person name="Martin G.J."/>
            <person name="Bewick A.J."/>
            <person name="Behringer M."/>
            <person name="Debat H.J."/>
            <person name="Wong I."/>
            <person name="Day J.C."/>
            <person name="Suvorov A."/>
            <person name="Silva C.J."/>
            <person name="Stanger-Hall K.F."/>
            <person name="Hall D.W."/>
            <person name="Schmitz R.J."/>
            <person name="Nelson D.R."/>
            <person name="Lewis S.M."/>
            <person name="Shigenobu S."/>
            <person name="Bybee S.M."/>
            <person name="Larracuente A.M."/>
            <person name="Oba Y."/>
            <person name="Weng J.K."/>
        </authorList>
    </citation>
    <scope>NUCLEOTIDE SEQUENCE [LARGE SCALE GENOMIC DNA]</scope>
    <source>
        <strain evidence="2">1611_PpyrPB1</strain>
        <tissue evidence="2">Whole body</tissue>
    </source>
</reference>
<dbReference type="InterPro" id="IPR013083">
    <property type="entry name" value="Znf_RING/FYVE/PHD"/>
</dbReference>
<sequence>MSELLMKGSPAGSVGYANGTGWMDCEHFLKYLDHFSKHANVIQDRKVLLIIDNHASLRNLEAVTKARSLNIIMVSLPPHTSHRMQPLDCGVYGPLNSQYARECDKWITNHPAKRISVYDIMEIFGKAFLSIAMLGKAVKGFEVTDTRQTYCEDSSESEDDINPECIYCVRKFMSSKSSEEWIQCQECGRWVHEKCGCVGRR</sequence>
<organism evidence="2 3">
    <name type="scientific">Photinus pyralis</name>
    <name type="common">Common eastern firefly</name>
    <name type="synonym">Lampyris pyralis</name>
    <dbReference type="NCBI Taxonomy" id="7054"/>
    <lineage>
        <taxon>Eukaryota</taxon>
        <taxon>Metazoa</taxon>
        <taxon>Ecdysozoa</taxon>
        <taxon>Arthropoda</taxon>
        <taxon>Hexapoda</taxon>
        <taxon>Insecta</taxon>
        <taxon>Pterygota</taxon>
        <taxon>Neoptera</taxon>
        <taxon>Endopterygota</taxon>
        <taxon>Coleoptera</taxon>
        <taxon>Polyphaga</taxon>
        <taxon>Elateriformia</taxon>
        <taxon>Elateroidea</taxon>
        <taxon>Lampyridae</taxon>
        <taxon>Lampyrinae</taxon>
        <taxon>Photinus</taxon>
    </lineage>
</organism>